<evidence type="ECO:0008006" key="3">
    <source>
        <dbReference type="Google" id="ProtNLM"/>
    </source>
</evidence>
<accession>A4AAC8</accession>
<dbReference type="PIRSF" id="PIRSF012666">
    <property type="entry name" value="UCP012666"/>
    <property type="match status" value="1"/>
</dbReference>
<dbReference type="Proteomes" id="UP000019205">
    <property type="component" value="Chromosome"/>
</dbReference>
<keyword evidence="2" id="KW-1185">Reference proteome</keyword>
<sequence>MGIEIDKTRFDARDRREFSRRLEVQLQQLAAILDKPGFGEPVESIGAELELYIVDARGRPLYLNDALHDAAADPQLTVELNKYNLEYNLSPRVLGDDGLRATEQEIITKLGELQVLAAERDAAVVPIGILPTLRKEDLGDHCVTDRERYRALVAQLIAWRGSDFHISIDGEDPLQMTMEDITLEGANTSFQVHQRVTPEHFAATFNAIQLVTPLAIAIGANSPSLFGHQLWDETRIPLFKQSIDTRVMDRYRWSEPPRVCFGHGWARKGAFELFEQTVRLYPPLLPACDEQASEEGDGPPALAELRLHQSTVWLWNRAVYDDAGQGHLRVEMRSLPAGPSPVDMAASAAFMLGLARGLRDDMDRLMAALPFPLAEYNFYRAAQNGLEARMVWPSAQQHRLQDAAVVDIIAEMLPVAEDGLAALGVPRASRDRYLGVIDARLGARRNGARWQREATRAFLARGRSKPEALGDMLSLYREYSADNMPVAQWPLP</sequence>
<dbReference type="InterPro" id="IPR014746">
    <property type="entry name" value="Gln_synth/guanido_kin_cat_dom"/>
</dbReference>
<proteinExistence type="predicted"/>
<dbReference type="InterPro" id="IPR016602">
    <property type="entry name" value="UCP012666"/>
</dbReference>
<dbReference type="HOGENOM" id="CLU_029030_0_0_6"/>
<dbReference type="Gene3D" id="3.30.590.20">
    <property type="match status" value="1"/>
</dbReference>
<dbReference type="PANTHER" id="PTHR36510">
    <property type="entry name" value="GLUTAMATE--CYSTEINE LIGASE 2-RELATED"/>
    <property type="match status" value="1"/>
</dbReference>
<name>A4AAC8_9GAMM</name>
<reference evidence="1 2" key="1">
    <citation type="journal article" date="2007" name="Proc. Natl. Acad. Sci. U.S.A.">
        <title>Characterization of a marine gammaproteobacterium capable of aerobic anoxygenic photosynthesis.</title>
        <authorList>
            <person name="Fuchs B.M."/>
            <person name="Spring S."/>
            <person name="Teeling H."/>
            <person name="Quast C."/>
            <person name="Wulf J."/>
            <person name="Schattenhofer M."/>
            <person name="Yan S."/>
            <person name="Ferriera S."/>
            <person name="Johnson J."/>
            <person name="Glockner F.O."/>
            <person name="Amann R."/>
        </authorList>
    </citation>
    <scope>NUCLEOTIDE SEQUENCE [LARGE SCALE GENOMIC DNA]</scope>
    <source>
        <strain evidence="1">KT71</strain>
    </source>
</reference>
<dbReference type="OrthoDB" id="240589at2"/>
<gene>
    <name evidence="1" type="ORF">KT71_12120</name>
</gene>
<dbReference type="InterPro" id="IPR050141">
    <property type="entry name" value="GCL_type2/YbdK_subfam"/>
</dbReference>
<dbReference type="SUPFAM" id="SSF55931">
    <property type="entry name" value="Glutamine synthetase/guanido kinase"/>
    <property type="match status" value="1"/>
</dbReference>
<evidence type="ECO:0000313" key="2">
    <source>
        <dbReference type="Proteomes" id="UP000019205"/>
    </source>
</evidence>
<organism evidence="1 2">
    <name type="scientific">Congregibacter litoralis KT71</name>
    <dbReference type="NCBI Taxonomy" id="314285"/>
    <lineage>
        <taxon>Bacteria</taxon>
        <taxon>Pseudomonadati</taxon>
        <taxon>Pseudomonadota</taxon>
        <taxon>Gammaproteobacteria</taxon>
        <taxon>Cellvibrionales</taxon>
        <taxon>Halieaceae</taxon>
        <taxon>Congregibacter</taxon>
    </lineage>
</organism>
<protein>
    <recommendedName>
        <fullName evidence="3">Glutamate--cysteine ligase</fullName>
    </recommendedName>
</protein>
<reference evidence="1 2" key="2">
    <citation type="journal article" date="2009" name="PLoS ONE">
        <title>The photosynthetic apparatus and its regulation in the aerobic gammaproteobacterium Congregibacter litoralis gen. nov., sp. nov.</title>
        <authorList>
            <person name="Spring S."/>
            <person name="Lunsdorf H."/>
            <person name="Fuchs B.M."/>
            <person name="Tindall B.J."/>
        </authorList>
    </citation>
    <scope>NUCLEOTIDE SEQUENCE [LARGE SCALE GENOMIC DNA]</scope>
    <source>
        <strain evidence="1">KT71</strain>
    </source>
</reference>
<evidence type="ECO:0000313" key="1">
    <source>
        <dbReference type="EMBL" id="EAQ97005.1"/>
    </source>
</evidence>
<dbReference type="InterPro" id="IPR006336">
    <property type="entry name" value="GCS2"/>
</dbReference>
<dbReference type="GO" id="GO:0016879">
    <property type="term" value="F:ligase activity, forming carbon-nitrogen bonds"/>
    <property type="evidence" value="ECO:0007669"/>
    <property type="project" value="TreeGrafter"/>
</dbReference>
<dbReference type="eggNOG" id="COG2170">
    <property type="taxonomic scope" value="Bacteria"/>
</dbReference>
<dbReference type="STRING" id="314285.KT71_12120"/>
<comment type="caution">
    <text evidence="1">The sequence shown here is derived from an EMBL/GenBank/DDBJ whole genome shotgun (WGS) entry which is preliminary data.</text>
</comment>
<dbReference type="EMBL" id="AAOA02000003">
    <property type="protein sequence ID" value="EAQ97005.1"/>
    <property type="molecule type" value="Genomic_DNA"/>
</dbReference>
<dbReference type="AlphaFoldDB" id="A4AAC8"/>
<dbReference type="Pfam" id="PF04107">
    <property type="entry name" value="GCS2"/>
    <property type="match status" value="1"/>
</dbReference>
<dbReference type="RefSeq" id="WP_008294854.1">
    <property type="nucleotide sequence ID" value="NZ_CM002299.1"/>
</dbReference>
<dbReference type="PANTHER" id="PTHR36510:SF3">
    <property type="entry name" value="CONSERVED PROTEIN"/>
    <property type="match status" value="1"/>
</dbReference>